<name>A0A8S5REI8_9VIRU</name>
<dbReference type="Pfam" id="PF07728">
    <property type="entry name" value="AAA_5"/>
    <property type="match status" value="1"/>
</dbReference>
<feature type="coiled-coil region" evidence="1">
    <location>
        <begin position="104"/>
        <end position="131"/>
    </location>
</feature>
<evidence type="ECO:0000313" key="3">
    <source>
        <dbReference type="EMBL" id="DAE29814.1"/>
    </source>
</evidence>
<keyword evidence="1" id="KW-0175">Coiled coil</keyword>
<reference evidence="3" key="1">
    <citation type="journal article" date="2021" name="Proc. Natl. Acad. Sci. U.S.A.">
        <title>A Catalog of Tens of Thousands of Viruses from Human Metagenomes Reveals Hidden Associations with Chronic Diseases.</title>
        <authorList>
            <person name="Tisza M.J."/>
            <person name="Buck C.B."/>
        </authorList>
    </citation>
    <scope>NUCLEOTIDE SEQUENCE</scope>
    <source>
        <strain evidence="3">CtqEG8</strain>
    </source>
</reference>
<protein>
    <submittedName>
        <fullName evidence="3">ATPase-like protein</fullName>
    </submittedName>
</protein>
<evidence type="ECO:0000259" key="2">
    <source>
        <dbReference type="Pfam" id="PF07728"/>
    </source>
</evidence>
<accession>A0A8S5REI8</accession>
<proteinExistence type="predicted"/>
<dbReference type="Gene3D" id="3.40.50.300">
    <property type="entry name" value="P-loop containing nucleotide triphosphate hydrolases"/>
    <property type="match status" value="1"/>
</dbReference>
<dbReference type="SUPFAM" id="SSF52540">
    <property type="entry name" value="P-loop containing nucleoside triphosphate hydrolases"/>
    <property type="match status" value="1"/>
</dbReference>
<dbReference type="InterPro" id="IPR027417">
    <property type="entry name" value="P-loop_NTPase"/>
</dbReference>
<dbReference type="GO" id="GO:0005524">
    <property type="term" value="F:ATP binding"/>
    <property type="evidence" value="ECO:0007669"/>
    <property type="project" value="InterPro"/>
</dbReference>
<feature type="domain" description="ATPase dynein-related AAA" evidence="2">
    <location>
        <begin position="226"/>
        <end position="358"/>
    </location>
</feature>
<evidence type="ECO:0000256" key="1">
    <source>
        <dbReference type="SAM" id="Coils"/>
    </source>
</evidence>
<dbReference type="EMBL" id="BK059100">
    <property type="protein sequence ID" value="DAE29814.1"/>
    <property type="molecule type" value="Genomic_DNA"/>
</dbReference>
<dbReference type="GO" id="GO:0016887">
    <property type="term" value="F:ATP hydrolysis activity"/>
    <property type="evidence" value="ECO:0007669"/>
    <property type="project" value="InterPro"/>
</dbReference>
<sequence>MFCNKYPVDKCDAVCYDKDTPNGDTHNTQHTRIGEKIMEIILYRNKRNTYSVDKSIIKDAALNGNSAEQYIERIMCSRDGRMFEKVPNEYRYTCNGEVIERGVKDDLTVCLKELNDAIVEWREEHGAAKSDRNADAHKPNSAAMPTNQAADFTAAGAALAMLAQIKEEQVFNKVCKDLDAFIFEKYGKLPQKEIVVKLPDGSKKSAGAVQHEMFETILKYVTANVPVFMSGPAGTGKSSIAKNAAKALNMDFYFSGAVQDIYKFTGFVDANGHYSKTQFYDFCCNGGVFFLDEMDASIPEVLVALNAAIANRYFDFPCGKVELNANCRFICAGNTYGTGADAEYTGRYQLDAATLDRFAVVDIDYSKDIFNAVTNGNKDLIAFIYDLRKACKAVGVNMILSYRCAQNVTAMESVGLDTASCIKQCIAKGLNKDAAHMISERLTVNNKYADAWKGVF</sequence>
<dbReference type="CDD" id="cd00009">
    <property type="entry name" value="AAA"/>
    <property type="match status" value="1"/>
</dbReference>
<organism evidence="3">
    <name type="scientific">virus sp. ctqEG8</name>
    <dbReference type="NCBI Taxonomy" id="2827998"/>
    <lineage>
        <taxon>Viruses</taxon>
    </lineage>
</organism>
<dbReference type="InterPro" id="IPR011704">
    <property type="entry name" value="ATPase_dyneun-rel_AAA"/>
</dbReference>